<evidence type="ECO:0000256" key="2">
    <source>
        <dbReference type="ARBA" id="ARBA00022737"/>
    </source>
</evidence>
<gene>
    <name evidence="9" type="ORF">MUK42_37701</name>
</gene>
<keyword evidence="6" id="KW-0539">Nucleus</keyword>
<evidence type="ECO:0000256" key="5">
    <source>
        <dbReference type="ARBA" id="ARBA00023163"/>
    </source>
</evidence>
<evidence type="ECO:0000313" key="10">
    <source>
        <dbReference type="Proteomes" id="UP001055439"/>
    </source>
</evidence>
<dbReference type="InterPro" id="IPR051953">
    <property type="entry name" value="Plant_SW-associated_TFs"/>
</dbReference>
<dbReference type="GO" id="GO:0003677">
    <property type="term" value="F:DNA binding"/>
    <property type="evidence" value="ECO:0007669"/>
    <property type="project" value="UniProtKB-KW"/>
</dbReference>
<dbReference type="OrthoDB" id="2143914at2759"/>
<evidence type="ECO:0000256" key="7">
    <source>
        <dbReference type="SAM" id="MobiDB-lite"/>
    </source>
</evidence>
<keyword evidence="3" id="KW-0805">Transcription regulation</keyword>
<feature type="compositionally biased region" description="Basic and acidic residues" evidence="7">
    <location>
        <begin position="1"/>
        <end position="11"/>
    </location>
</feature>
<dbReference type="InterPro" id="IPR017930">
    <property type="entry name" value="Myb_dom"/>
</dbReference>
<evidence type="ECO:0000313" key="9">
    <source>
        <dbReference type="EMBL" id="URD74506.1"/>
    </source>
</evidence>
<sequence length="129" mass="14423">MGAGKTERTDSAESPLRPRVLVAENDSEKARSANPRPDTVDAINSITADNCVGAPCQNSFFTILVFALTGLQRCGKSCRLRWINYLRPDLKRGSFSQHEEDMMQESNKKKMMMLSNTTRFKTLTCVSTT</sequence>
<dbReference type="Pfam" id="PF13921">
    <property type="entry name" value="Myb_DNA-bind_6"/>
    <property type="match status" value="1"/>
</dbReference>
<evidence type="ECO:0000259" key="8">
    <source>
        <dbReference type="PROSITE" id="PS51294"/>
    </source>
</evidence>
<accession>A0A9E7JB80</accession>
<evidence type="ECO:0000256" key="3">
    <source>
        <dbReference type="ARBA" id="ARBA00023015"/>
    </source>
</evidence>
<dbReference type="PANTHER" id="PTHR47997:SF75">
    <property type="entry name" value="MYB DOMAIN PROTEIN 55"/>
    <property type="match status" value="1"/>
</dbReference>
<dbReference type="PROSITE" id="PS51294">
    <property type="entry name" value="HTH_MYB"/>
    <property type="match status" value="1"/>
</dbReference>
<dbReference type="SUPFAM" id="SSF46689">
    <property type="entry name" value="Homeodomain-like"/>
    <property type="match status" value="1"/>
</dbReference>
<keyword evidence="4" id="KW-0238">DNA-binding</keyword>
<evidence type="ECO:0000256" key="4">
    <source>
        <dbReference type="ARBA" id="ARBA00023125"/>
    </source>
</evidence>
<dbReference type="Proteomes" id="UP001055439">
    <property type="component" value="Chromosome 1"/>
</dbReference>
<dbReference type="Gene3D" id="1.10.10.60">
    <property type="entry name" value="Homeodomain-like"/>
    <property type="match status" value="1"/>
</dbReference>
<dbReference type="EMBL" id="CP097502">
    <property type="protein sequence ID" value="URD74506.1"/>
    <property type="molecule type" value="Genomic_DNA"/>
</dbReference>
<name>A0A9E7JB80_9LILI</name>
<keyword evidence="10" id="KW-1185">Reference proteome</keyword>
<evidence type="ECO:0000256" key="6">
    <source>
        <dbReference type="ARBA" id="ARBA00023242"/>
    </source>
</evidence>
<organism evidence="9 10">
    <name type="scientific">Musa troglodytarum</name>
    <name type="common">fe'i banana</name>
    <dbReference type="NCBI Taxonomy" id="320322"/>
    <lineage>
        <taxon>Eukaryota</taxon>
        <taxon>Viridiplantae</taxon>
        <taxon>Streptophyta</taxon>
        <taxon>Embryophyta</taxon>
        <taxon>Tracheophyta</taxon>
        <taxon>Spermatophyta</taxon>
        <taxon>Magnoliopsida</taxon>
        <taxon>Liliopsida</taxon>
        <taxon>Zingiberales</taxon>
        <taxon>Musaceae</taxon>
        <taxon>Musa</taxon>
    </lineage>
</organism>
<feature type="region of interest" description="Disordered" evidence="7">
    <location>
        <begin position="1"/>
        <end position="38"/>
    </location>
</feature>
<protein>
    <recommendedName>
        <fullName evidence="8">HTH myb-type domain-containing protein</fullName>
    </recommendedName>
</protein>
<evidence type="ECO:0000256" key="1">
    <source>
        <dbReference type="ARBA" id="ARBA00004123"/>
    </source>
</evidence>
<reference evidence="9" key="1">
    <citation type="submission" date="2022-05" db="EMBL/GenBank/DDBJ databases">
        <title>The Musa troglodytarum L. genome provides insights into the mechanism of non-climacteric behaviour and enrichment of carotenoids.</title>
        <authorList>
            <person name="Wang J."/>
        </authorList>
    </citation>
    <scope>NUCLEOTIDE SEQUENCE</scope>
    <source>
        <tissue evidence="9">Leaf</tissue>
    </source>
</reference>
<dbReference type="PANTHER" id="PTHR47997">
    <property type="entry name" value="MYB DOMAIN PROTEIN 55"/>
    <property type="match status" value="1"/>
</dbReference>
<dbReference type="AlphaFoldDB" id="A0A9E7JB80"/>
<comment type="subcellular location">
    <subcellularLocation>
        <location evidence="1">Nucleus</location>
    </subcellularLocation>
</comment>
<keyword evidence="5" id="KW-0804">Transcription</keyword>
<feature type="domain" description="HTH myb-type" evidence="8">
    <location>
        <begin position="73"/>
        <end position="90"/>
    </location>
</feature>
<keyword evidence="2" id="KW-0677">Repeat</keyword>
<dbReference type="InterPro" id="IPR009057">
    <property type="entry name" value="Homeodomain-like_sf"/>
</dbReference>
<dbReference type="GO" id="GO:0005634">
    <property type="term" value="C:nucleus"/>
    <property type="evidence" value="ECO:0007669"/>
    <property type="project" value="UniProtKB-SubCell"/>
</dbReference>
<proteinExistence type="predicted"/>